<evidence type="ECO:0000256" key="1">
    <source>
        <dbReference type="SAM" id="Phobius"/>
    </source>
</evidence>
<gene>
    <name evidence="2" type="ORF">F9K24_18805</name>
</gene>
<evidence type="ECO:0000313" key="2">
    <source>
        <dbReference type="EMBL" id="KAB2929813.1"/>
    </source>
</evidence>
<evidence type="ECO:0000313" key="3">
    <source>
        <dbReference type="Proteomes" id="UP000460298"/>
    </source>
</evidence>
<keyword evidence="1" id="KW-1133">Transmembrane helix</keyword>
<feature type="transmembrane region" description="Helical" evidence="1">
    <location>
        <begin position="12"/>
        <end position="32"/>
    </location>
</feature>
<comment type="caution">
    <text evidence="2">The sequence shown here is derived from an EMBL/GenBank/DDBJ whole genome shotgun (WGS) entry which is preliminary data.</text>
</comment>
<evidence type="ECO:0008006" key="4">
    <source>
        <dbReference type="Google" id="ProtNLM"/>
    </source>
</evidence>
<sequence length="166" mass="18341">MKENESIFKRLGPLFFGLWIATTILLVGLFLMGRMSFSSLEDGRRVVEVSASDKVLILTEMRELLFALNRMHGALAVGDQQAAADAAESVGMGMVESLAEREASLIAKLPIEMKKLGFSTHENFDDIAKKLRENPGMDQRAISAEIKTLTDKCVACHAAYRIEATY</sequence>
<dbReference type="GO" id="GO:0005506">
    <property type="term" value="F:iron ion binding"/>
    <property type="evidence" value="ECO:0007669"/>
    <property type="project" value="InterPro"/>
</dbReference>
<accession>A0A833LWS4</accession>
<dbReference type="EMBL" id="WBUI01000026">
    <property type="protein sequence ID" value="KAB2929813.1"/>
    <property type="molecule type" value="Genomic_DNA"/>
</dbReference>
<dbReference type="GO" id="GO:0020037">
    <property type="term" value="F:heme binding"/>
    <property type="evidence" value="ECO:0007669"/>
    <property type="project" value="InterPro"/>
</dbReference>
<protein>
    <recommendedName>
        <fullName evidence="4">Cytochrome C</fullName>
    </recommendedName>
</protein>
<name>A0A833LWS4_9LEPT</name>
<organism evidence="2 3">
    <name type="scientific">Leptonema illini</name>
    <dbReference type="NCBI Taxonomy" id="183"/>
    <lineage>
        <taxon>Bacteria</taxon>
        <taxon>Pseudomonadati</taxon>
        <taxon>Spirochaetota</taxon>
        <taxon>Spirochaetia</taxon>
        <taxon>Leptospirales</taxon>
        <taxon>Leptospiraceae</taxon>
        <taxon>Leptonema</taxon>
    </lineage>
</organism>
<dbReference type="GO" id="GO:0022900">
    <property type="term" value="P:electron transport chain"/>
    <property type="evidence" value="ECO:0007669"/>
    <property type="project" value="InterPro"/>
</dbReference>
<proteinExistence type="predicted"/>
<dbReference type="SUPFAM" id="SSF47175">
    <property type="entry name" value="Cytochromes"/>
    <property type="match status" value="1"/>
</dbReference>
<dbReference type="InterPro" id="IPR010980">
    <property type="entry name" value="Cyt_c/b562"/>
</dbReference>
<reference evidence="2 3" key="1">
    <citation type="submission" date="2019-10" db="EMBL/GenBank/DDBJ databases">
        <title>Extracellular Electron Transfer in a Candidatus Methanoperedens spp. Enrichment Culture.</title>
        <authorList>
            <person name="Berger S."/>
            <person name="Rangel Shaw D."/>
            <person name="Berben T."/>
            <person name="In 'T Zandt M."/>
            <person name="Frank J."/>
            <person name="Reimann J."/>
            <person name="Jetten M.S.M."/>
            <person name="Welte C.U."/>
        </authorList>
    </citation>
    <scope>NUCLEOTIDE SEQUENCE [LARGE SCALE GENOMIC DNA]</scope>
    <source>
        <strain evidence="2">SB12</strain>
    </source>
</reference>
<dbReference type="Proteomes" id="UP000460298">
    <property type="component" value="Unassembled WGS sequence"/>
</dbReference>
<keyword evidence="1" id="KW-0812">Transmembrane</keyword>
<dbReference type="GO" id="GO:0009055">
    <property type="term" value="F:electron transfer activity"/>
    <property type="evidence" value="ECO:0007669"/>
    <property type="project" value="InterPro"/>
</dbReference>
<dbReference type="AlphaFoldDB" id="A0A833LWS4"/>
<keyword evidence="1" id="KW-0472">Membrane</keyword>